<feature type="domain" description="Flagellar M-ring C-terminal" evidence="13">
    <location>
        <begin position="236"/>
        <end position="398"/>
    </location>
</feature>
<dbReference type="OrthoDB" id="9807026at2"/>
<feature type="domain" description="Flagellar M-ring N-terminal" evidence="12">
    <location>
        <begin position="39"/>
        <end position="207"/>
    </location>
</feature>
<reference evidence="14 15" key="1">
    <citation type="submission" date="2017-03" db="EMBL/GenBank/DDBJ databases">
        <authorList>
            <person name="Afonso C.L."/>
            <person name="Miller P.J."/>
            <person name="Scott M.A."/>
            <person name="Spackman E."/>
            <person name="Goraichik I."/>
            <person name="Dimitrov K.M."/>
            <person name="Suarez D.L."/>
            <person name="Swayne D.E."/>
        </authorList>
    </citation>
    <scope>NUCLEOTIDE SEQUENCE [LARGE SCALE GENOMIC DNA]</scope>
    <source>
        <strain evidence="14 15">CECT 7023</strain>
    </source>
</reference>
<sequence length="550" mass="58140">MEGLGSVWSNLDARRKIIVVVATLAVFGAVLALGRSGSNREMSLLYAGLENSAAGEVIAALDARGMTYEVRGGAIYVDAAERDTLRLTLASEGLPANGSQGYELLDSLSGFGTTSQMFDAAYWRAKEGELARTIETGPGIRSARVHISTPSTRGFQRDNRPTAAVTVSTADGSLTPARAKALRYLVASAVSGLSHDDVAVIDGEGGLVPLADDDTGLAGSADREAEMRARVARLMEARVGPGNAIVELTLETETDSEQITERRFDPESRFAISTEIEERSNSSTDSRGGGAVTVASNLPDGDAAAGDGQSSSQTSETRELTNYEVSETQREIIRGPGAIKKISVAVLVNDAITVDDAGVATPSPRTEEELADLRDLVASAVGFDESRGDVITIRSMSFEPIPADGSAAEPIAARDTPLDLMRLIQLGVLAAVALVLGLFVVRPILASRSRAAVPAPQSALALESAGKGGSDAATPNLPALVEEQTENDDDFSLGDLPTFDMALYEDEDDAEDLSGLDPVSRLRRLMEQRQEETLQILQSWVDDKESEEIA</sequence>
<dbReference type="GO" id="GO:0003774">
    <property type="term" value="F:cytoskeletal motor activity"/>
    <property type="evidence" value="ECO:0007669"/>
    <property type="project" value="InterPro"/>
</dbReference>
<evidence type="ECO:0000259" key="12">
    <source>
        <dbReference type="Pfam" id="PF01514"/>
    </source>
</evidence>
<dbReference type="Gene3D" id="3.30.300.30">
    <property type="match status" value="1"/>
</dbReference>
<keyword evidence="8 9" id="KW-0975">Bacterial flagellum</keyword>
<comment type="function">
    <text evidence="9">The M ring may be actively involved in energy transduction.</text>
</comment>
<keyword evidence="14" id="KW-0282">Flagellum</keyword>
<dbReference type="Pfam" id="PF01514">
    <property type="entry name" value="YscJ_FliF"/>
    <property type="match status" value="1"/>
</dbReference>
<keyword evidence="5 11" id="KW-0812">Transmembrane</keyword>
<dbReference type="InterPro" id="IPR000067">
    <property type="entry name" value="FlgMring_FliF"/>
</dbReference>
<evidence type="ECO:0000259" key="13">
    <source>
        <dbReference type="Pfam" id="PF08345"/>
    </source>
</evidence>
<comment type="subcellular location">
    <subcellularLocation>
        <location evidence="1 9">Bacterial flagellum basal body</location>
    </subcellularLocation>
    <subcellularLocation>
        <location evidence="2">Cell membrane</location>
        <topology evidence="2">Multi-pass membrane protein</topology>
    </subcellularLocation>
</comment>
<keyword evidence="4" id="KW-1003">Cell membrane</keyword>
<evidence type="ECO:0000256" key="11">
    <source>
        <dbReference type="SAM" id="Phobius"/>
    </source>
</evidence>
<keyword evidence="14" id="KW-0966">Cell projection</keyword>
<dbReference type="PRINTS" id="PR01009">
    <property type="entry name" value="FLGMRINGFLIF"/>
</dbReference>
<evidence type="ECO:0000313" key="14">
    <source>
        <dbReference type="EMBL" id="SLN76550.1"/>
    </source>
</evidence>
<evidence type="ECO:0000313" key="15">
    <source>
        <dbReference type="Proteomes" id="UP000193900"/>
    </source>
</evidence>
<evidence type="ECO:0000256" key="2">
    <source>
        <dbReference type="ARBA" id="ARBA00004651"/>
    </source>
</evidence>
<dbReference type="InterPro" id="IPR043427">
    <property type="entry name" value="YscJ/FliF"/>
</dbReference>
<proteinExistence type="inferred from homology"/>
<accession>A0A1Y5U3S7</accession>
<evidence type="ECO:0000256" key="3">
    <source>
        <dbReference type="ARBA" id="ARBA00007971"/>
    </source>
</evidence>
<keyword evidence="14" id="KW-0969">Cilium</keyword>
<evidence type="ECO:0000256" key="7">
    <source>
        <dbReference type="ARBA" id="ARBA00023136"/>
    </source>
</evidence>
<protein>
    <recommendedName>
        <fullName evidence="9">Flagellar M-ring protein</fullName>
    </recommendedName>
</protein>
<dbReference type="AlphaFoldDB" id="A0A1Y5U3S7"/>
<evidence type="ECO:0000256" key="4">
    <source>
        <dbReference type="ARBA" id="ARBA00022475"/>
    </source>
</evidence>
<organism evidence="14 15">
    <name type="scientific">Roseisalinus antarcticus</name>
    <dbReference type="NCBI Taxonomy" id="254357"/>
    <lineage>
        <taxon>Bacteria</taxon>
        <taxon>Pseudomonadati</taxon>
        <taxon>Pseudomonadota</taxon>
        <taxon>Alphaproteobacteria</taxon>
        <taxon>Rhodobacterales</taxon>
        <taxon>Roseobacteraceae</taxon>
        <taxon>Roseisalinus</taxon>
    </lineage>
</organism>
<dbReference type="PANTHER" id="PTHR30046">
    <property type="entry name" value="FLAGELLAR M-RING PROTEIN"/>
    <property type="match status" value="1"/>
</dbReference>
<evidence type="ECO:0000256" key="8">
    <source>
        <dbReference type="ARBA" id="ARBA00023143"/>
    </source>
</evidence>
<dbReference type="GO" id="GO:0071973">
    <property type="term" value="P:bacterial-type flagellum-dependent cell motility"/>
    <property type="evidence" value="ECO:0007669"/>
    <property type="project" value="InterPro"/>
</dbReference>
<dbReference type="Proteomes" id="UP000193900">
    <property type="component" value="Unassembled WGS sequence"/>
</dbReference>
<feature type="transmembrane region" description="Helical" evidence="11">
    <location>
        <begin position="17"/>
        <end position="34"/>
    </location>
</feature>
<gene>
    <name evidence="14" type="primary">fliF</name>
    <name evidence="14" type="ORF">ROA7023_04205</name>
</gene>
<dbReference type="NCBIfam" id="TIGR00206">
    <property type="entry name" value="fliF"/>
    <property type="match status" value="1"/>
</dbReference>
<feature type="region of interest" description="Disordered" evidence="10">
    <location>
        <begin position="252"/>
        <end position="324"/>
    </location>
</feature>
<comment type="similarity">
    <text evidence="3 9">Belongs to the FliF family.</text>
</comment>
<evidence type="ECO:0000256" key="1">
    <source>
        <dbReference type="ARBA" id="ARBA00004117"/>
    </source>
</evidence>
<evidence type="ECO:0000256" key="6">
    <source>
        <dbReference type="ARBA" id="ARBA00022989"/>
    </source>
</evidence>
<keyword evidence="15" id="KW-1185">Reference proteome</keyword>
<evidence type="ECO:0000256" key="5">
    <source>
        <dbReference type="ARBA" id="ARBA00022692"/>
    </source>
</evidence>
<dbReference type="GO" id="GO:0005886">
    <property type="term" value="C:plasma membrane"/>
    <property type="evidence" value="ECO:0007669"/>
    <property type="project" value="UniProtKB-SubCell"/>
</dbReference>
<evidence type="ECO:0000256" key="9">
    <source>
        <dbReference type="PIRNR" id="PIRNR004862"/>
    </source>
</evidence>
<dbReference type="GO" id="GO:0009431">
    <property type="term" value="C:bacterial-type flagellum basal body, MS ring"/>
    <property type="evidence" value="ECO:0007669"/>
    <property type="project" value="InterPro"/>
</dbReference>
<feature type="compositionally biased region" description="Basic and acidic residues" evidence="10">
    <location>
        <begin position="259"/>
        <end position="268"/>
    </location>
</feature>
<keyword evidence="6 11" id="KW-1133">Transmembrane helix</keyword>
<dbReference type="PIRSF" id="PIRSF004862">
    <property type="entry name" value="FliF"/>
    <property type="match status" value="1"/>
</dbReference>
<name>A0A1Y5U3S7_9RHOB</name>
<dbReference type="Pfam" id="PF08345">
    <property type="entry name" value="YscJ_FliF_C"/>
    <property type="match status" value="1"/>
</dbReference>
<dbReference type="InterPro" id="IPR013556">
    <property type="entry name" value="Flag_M-ring_C"/>
</dbReference>
<dbReference type="PANTHER" id="PTHR30046:SF0">
    <property type="entry name" value="FLAGELLAR M-RING PROTEIN"/>
    <property type="match status" value="1"/>
</dbReference>
<keyword evidence="7 11" id="KW-0472">Membrane</keyword>
<feature type="transmembrane region" description="Helical" evidence="11">
    <location>
        <begin position="423"/>
        <end position="445"/>
    </location>
</feature>
<dbReference type="EMBL" id="FWFZ01000043">
    <property type="protein sequence ID" value="SLN76550.1"/>
    <property type="molecule type" value="Genomic_DNA"/>
</dbReference>
<dbReference type="InterPro" id="IPR006182">
    <property type="entry name" value="FliF_N_dom"/>
</dbReference>
<dbReference type="InterPro" id="IPR045851">
    <property type="entry name" value="AMP-bd_C_sf"/>
</dbReference>
<evidence type="ECO:0000256" key="10">
    <source>
        <dbReference type="SAM" id="MobiDB-lite"/>
    </source>
</evidence>